<evidence type="ECO:0000313" key="2">
    <source>
        <dbReference type="Proteomes" id="UP001597568"/>
    </source>
</evidence>
<sequence>MDSFFVEDLEELLLKGNKHETGNAFKIFPFNTRSKYGLVSNNFESILGNYILEITQNKLKKTTKKEIEYENQNNEIYSLSSFIAADFFNNSEEKTDDEFEFSKMINSFLFSNEKFTPIHPYLFNLINFNQSTVDKEFKSYGVFLANCFGNGTKLKEIFNETSADNILTQAILNSASKLIEPNEKEHLPEYKSVLPFMTDLYKEDVTFLQQNKDRFFKDIGLLTQYYLFMYVGQFIFKAESYTEANHEVATPFHFILDNEKLSKRRKESKAIQSFEEVNRRAQYLFSHINTLSQLSYNVLQKGDMTLNERNTVLLYSQIKENFELENNEELMRDFIQKVQLWIQKYCEWQKIECEDIPSDFDKLMRFYVKKVQKGLHKDASKKVASAFKNIGDKQFIKSRGSLGNSFNLKHEVLILLTSVIVKEERMPLKLVFEELEHRGILLDAYSREEVINIYNSHNILDKKSDSGDAQYVKRIL</sequence>
<gene>
    <name evidence="1" type="primary">dptG</name>
    <name evidence="1" type="ORF">ACFSY7_06895</name>
</gene>
<organism evidence="1 2">
    <name type="scientific">Kurthia populi</name>
    <dbReference type="NCBI Taxonomy" id="1562132"/>
    <lineage>
        <taxon>Bacteria</taxon>
        <taxon>Bacillati</taxon>
        <taxon>Bacillota</taxon>
        <taxon>Bacilli</taxon>
        <taxon>Bacillales</taxon>
        <taxon>Caryophanaceae</taxon>
        <taxon>Kurthia</taxon>
    </lineage>
</organism>
<accession>A0ABW5XZL7</accession>
<comment type="caution">
    <text evidence="1">The sequence shown here is derived from an EMBL/GenBank/DDBJ whole genome shotgun (WGS) entry which is preliminary data.</text>
</comment>
<dbReference type="Proteomes" id="UP001597568">
    <property type="component" value="Unassembled WGS sequence"/>
</dbReference>
<evidence type="ECO:0000313" key="1">
    <source>
        <dbReference type="EMBL" id="MFD2868220.1"/>
    </source>
</evidence>
<protein>
    <submittedName>
        <fullName evidence="1">DNA phosphorothioation-dependent restriction protein DptG</fullName>
    </submittedName>
</protein>
<dbReference type="RefSeq" id="WP_380147334.1">
    <property type="nucleotide sequence ID" value="NZ_JBHUOR010000037.1"/>
</dbReference>
<dbReference type="NCBIfam" id="TIGR03236">
    <property type="entry name" value="dnd_assoc_1"/>
    <property type="match status" value="1"/>
</dbReference>
<dbReference type="EMBL" id="JBHUOR010000037">
    <property type="protein sequence ID" value="MFD2868220.1"/>
    <property type="molecule type" value="Genomic_DNA"/>
</dbReference>
<reference evidence="2" key="1">
    <citation type="journal article" date="2019" name="Int. J. Syst. Evol. Microbiol.">
        <title>The Global Catalogue of Microorganisms (GCM) 10K type strain sequencing project: providing services to taxonomists for standard genome sequencing and annotation.</title>
        <authorList>
            <consortium name="The Broad Institute Genomics Platform"/>
            <consortium name="The Broad Institute Genome Sequencing Center for Infectious Disease"/>
            <person name="Wu L."/>
            <person name="Ma J."/>
        </authorList>
    </citation>
    <scope>NUCLEOTIDE SEQUENCE [LARGE SCALE GENOMIC DNA]</scope>
    <source>
        <strain evidence="2">KCTC 33522</strain>
    </source>
</reference>
<proteinExistence type="predicted"/>
<keyword evidence="2" id="KW-1185">Reference proteome</keyword>
<name>A0ABW5XZL7_9BACL</name>
<dbReference type="InterPro" id="IPR017645">
    <property type="entry name" value="Dnd_assoc_1"/>
</dbReference>